<dbReference type="CDD" id="cd07042">
    <property type="entry name" value="STAS_SulP_like_sulfate_transporter"/>
    <property type="match status" value="1"/>
</dbReference>
<evidence type="ECO:0000259" key="6">
    <source>
        <dbReference type="PROSITE" id="PS50801"/>
    </source>
</evidence>
<feature type="transmembrane region" description="Helical" evidence="5">
    <location>
        <begin position="53"/>
        <end position="69"/>
    </location>
</feature>
<comment type="caution">
    <text evidence="7">The sequence shown here is derived from an EMBL/GenBank/DDBJ whole genome shotgun (WGS) entry which is preliminary data.</text>
</comment>
<dbReference type="InterPro" id="IPR002645">
    <property type="entry name" value="STAS_dom"/>
</dbReference>
<feature type="transmembrane region" description="Helical" evidence="5">
    <location>
        <begin position="21"/>
        <end position="41"/>
    </location>
</feature>
<feature type="transmembrane region" description="Helical" evidence="5">
    <location>
        <begin position="76"/>
        <end position="94"/>
    </location>
</feature>
<dbReference type="Gene3D" id="3.30.750.24">
    <property type="entry name" value="STAS domain"/>
    <property type="match status" value="1"/>
</dbReference>
<reference evidence="7 8" key="1">
    <citation type="submission" date="2020-07" db="EMBL/GenBank/DDBJ databases">
        <title>Halieaceae bacterium, F7430, whole genome shotgun sequencing project.</title>
        <authorList>
            <person name="Jiang S."/>
            <person name="Liu Z.W."/>
            <person name="Du Z.J."/>
        </authorList>
    </citation>
    <scope>NUCLEOTIDE SEQUENCE [LARGE SCALE GENOMIC DNA]</scope>
    <source>
        <strain evidence="7 8">F7430</strain>
    </source>
</reference>
<feature type="transmembrane region" description="Helical" evidence="5">
    <location>
        <begin position="306"/>
        <end position="324"/>
    </location>
</feature>
<organism evidence="7 8">
    <name type="scientific">Sediminihaliea albiluteola</name>
    <dbReference type="NCBI Taxonomy" id="2758564"/>
    <lineage>
        <taxon>Bacteria</taxon>
        <taxon>Pseudomonadati</taxon>
        <taxon>Pseudomonadota</taxon>
        <taxon>Gammaproteobacteria</taxon>
        <taxon>Cellvibrionales</taxon>
        <taxon>Halieaceae</taxon>
        <taxon>Sediminihaliea</taxon>
    </lineage>
</organism>
<feature type="transmembrane region" description="Helical" evidence="5">
    <location>
        <begin position="344"/>
        <end position="363"/>
    </location>
</feature>
<dbReference type="PANTHER" id="PTHR11814">
    <property type="entry name" value="SULFATE TRANSPORTER"/>
    <property type="match status" value="1"/>
</dbReference>
<evidence type="ECO:0000256" key="1">
    <source>
        <dbReference type="ARBA" id="ARBA00004141"/>
    </source>
</evidence>
<feature type="domain" description="STAS" evidence="6">
    <location>
        <begin position="454"/>
        <end position="567"/>
    </location>
</feature>
<evidence type="ECO:0000256" key="3">
    <source>
        <dbReference type="ARBA" id="ARBA00022989"/>
    </source>
</evidence>
<dbReference type="GO" id="GO:0016020">
    <property type="term" value="C:membrane"/>
    <property type="evidence" value="ECO:0007669"/>
    <property type="project" value="UniProtKB-SubCell"/>
</dbReference>
<dbReference type="NCBIfam" id="TIGR00815">
    <property type="entry name" value="sulP"/>
    <property type="match status" value="1"/>
</dbReference>
<feature type="transmembrane region" description="Helical" evidence="5">
    <location>
        <begin position="270"/>
        <end position="294"/>
    </location>
</feature>
<keyword evidence="3 5" id="KW-1133">Transmembrane helix</keyword>
<comment type="subcellular location">
    <subcellularLocation>
        <location evidence="1">Membrane</location>
        <topology evidence="1">Multi-pass membrane protein</topology>
    </subcellularLocation>
</comment>
<feature type="transmembrane region" description="Helical" evidence="5">
    <location>
        <begin position="134"/>
        <end position="152"/>
    </location>
</feature>
<evidence type="ECO:0000313" key="8">
    <source>
        <dbReference type="Proteomes" id="UP000539350"/>
    </source>
</evidence>
<dbReference type="Pfam" id="PF00916">
    <property type="entry name" value="Sulfate_transp"/>
    <property type="match status" value="1"/>
</dbReference>
<keyword evidence="8" id="KW-1185">Reference proteome</keyword>
<proteinExistence type="predicted"/>
<feature type="transmembrane region" description="Helical" evidence="5">
    <location>
        <begin position="100"/>
        <end position="122"/>
    </location>
</feature>
<name>A0A7W2YK86_9GAMM</name>
<dbReference type="EMBL" id="JACFXU010000014">
    <property type="protein sequence ID" value="MBA6413073.1"/>
    <property type="molecule type" value="Genomic_DNA"/>
</dbReference>
<dbReference type="Pfam" id="PF01740">
    <property type="entry name" value="STAS"/>
    <property type="match status" value="1"/>
</dbReference>
<accession>A0A7W2YK86</accession>
<dbReference type="InterPro" id="IPR036513">
    <property type="entry name" value="STAS_dom_sf"/>
</dbReference>
<dbReference type="InterPro" id="IPR011547">
    <property type="entry name" value="SLC26A/SulP_dom"/>
</dbReference>
<dbReference type="PROSITE" id="PS50801">
    <property type="entry name" value="STAS"/>
    <property type="match status" value="1"/>
</dbReference>
<sequence>MSRWRRYVPALDWARQYNRSALLSDGLAAVIVTIMLIPQSLAYAMLAGLPPEVGLYASILPLVAYALLGSSRTLSVGPVAVVSLMTATAVSQVAPPGSGLYLQVAILLALMSGAMLLIMGLLRLGFLANFLSHPVIAGFITASGILIAISQLKHILGVSASGSTLPQLLPELWHKLATINLPTLMIGGFMLMFLFWARSALAPLLQRLGVPELAAKVLGRAGPVLGIVLSSLLAKSLNLEAHGVALVGEVPSGLPQLTLPSVLGLPWPELWVSALLISLIGFVESVSVGHTLAAKRRQKINPDQELLGLGAANIAASLSGGYPVTGGFARSVVNFDAGAETPAAGLMTALGIALAAVFFTPYLSWLPIATLAATIIVAVMSLVDLSILSRSWRFGRSDFSAVSITVLVTLVFGVEAGVTCGVLVSLALHLYRSSRPHMAVIGEVPGTGHYRNVDRHKVTTRSDLLQIRVDETLYFANASYVEDRIMAEVDSRPGLRRVLLLCTAVNEIDMSAVEVLESINEQLAERGLTFYLSEVKGPVMDLLRRTSFLDELSGRVFLSHHDAVCRLAAELDAENTQQVPNWEI</sequence>
<evidence type="ECO:0000256" key="5">
    <source>
        <dbReference type="SAM" id="Phobius"/>
    </source>
</evidence>
<feature type="transmembrane region" description="Helical" evidence="5">
    <location>
        <begin position="217"/>
        <end position="234"/>
    </location>
</feature>
<dbReference type="AlphaFoldDB" id="A0A7W2YK86"/>
<evidence type="ECO:0000256" key="4">
    <source>
        <dbReference type="ARBA" id="ARBA00023136"/>
    </source>
</evidence>
<keyword evidence="4 5" id="KW-0472">Membrane</keyword>
<feature type="transmembrane region" description="Helical" evidence="5">
    <location>
        <begin position="401"/>
        <end position="428"/>
    </location>
</feature>
<dbReference type="InterPro" id="IPR001902">
    <property type="entry name" value="SLC26A/SulP_fam"/>
</dbReference>
<keyword evidence="2 5" id="KW-0812">Transmembrane</keyword>
<feature type="transmembrane region" description="Helical" evidence="5">
    <location>
        <begin position="172"/>
        <end position="196"/>
    </location>
</feature>
<gene>
    <name evidence="7" type="primary">sulP</name>
    <name evidence="7" type="ORF">H2508_08120</name>
</gene>
<evidence type="ECO:0000256" key="2">
    <source>
        <dbReference type="ARBA" id="ARBA00022692"/>
    </source>
</evidence>
<dbReference type="Proteomes" id="UP000539350">
    <property type="component" value="Unassembled WGS sequence"/>
</dbReference>
<protein>
    <submittedName>
        <fullName evidence="7">Sulfate permease</fullName>
    </submittedName>
</protein>
<evidence type="ECO:0000313" key="7">
    <source>
        <dbReference type="EMBL" id="MBA6413073.1"/>
    </source>
</evidence>
<dbReference type="GO" id="GO:0055085">
    <property type="term" value="P:transmembrane transport"/>
    <property type="evidence" value="ECO:0007669"/>
    <property type="project" value="InterPro"/>
</dbReference>
<dbReference type="SUPFAM" id="SSF52091">
    <property type="entry name" value="SpoIIaa-like"/>
    <property type="match status" value="1"/>
</dbReference>
<feature type="transmembrane region" description="Helical" evidence="5">
    <location>
        <begin position="370"/>
        <end position="389"/>
    </location>
</feature>